<proteinExistence type="predicted"/>
<name>A0A0F5K265_9BURK</name>
<keyword evidence="2" id="KW-1185">Reference proteome</keyword>
<dbReference type="Proteomes" id="UP000033618">
    <property type="component" value="Unassembled WGS sequence"/>
</dbReference>
<gene>
    <name evidence="1" type="ORF">WM40_06560</name>
</gene>
<dbReference type="EMBL" id="LAQU01000005">
    <property type="protein sequence ID" value="KKB64178.1"/>
    <property type="molecule type" value="Genomic_DNA"/>
</dbReference>
<accession>A0A0F5K265</accession>
<evidence type="ECO:0000313" key="2">
    <source>
        <dbReference type="Proteomes" id="UP000033618"/>
    </source>
</evidence>
<protein>
    <submittedName>
        <fullName evidence="1">Uncharacterized protein</fullName>
    </submittedName>
</protein>
<evidence type="ECO:0000313" key="1">
    <source>
        <dbReference type="EMBL" id="KKB64178.1"/>
    </source>
</evidence>
<organism evidence="1 2">
    <name type="scientific">Robbsia andropogonis</name>
    <dbReference type="NCBI Taxonomy" id="28092"/>
    <lineage>
        <taxon>Bacteria</taxon>
        <taxon>Pseudomonadati</taxon>
        <taxon>Pseudomonadota</taxon>
        <taxon>Betaproteobacteria</taxon>
        <taxon>Burkholderiales</taxon>
        <taxon>Burkholderiaceae</taxon>
        <taxon>Robbsia</taxon>
    </lineage>
</organism>
<sequence length="652" mass="74347">MVLLSYDVPLSELFPEDATLTGLSDDALLGLMKRLPWEARMLLSLCDKRLNRLHISCVVHRIKDATEEIDAVGALCNIQKLPDRCHPALLRQLAARMVVIKGSNSEVVWRMWQESIKQSWEWLRRQSPDVMNAMMVDWLLADYHATMPRDHIRSYATVHAVLRQLTPLPLAQWPPVLEVLLEAGGHDQLISKYVLDFTRRFCGELPKVSDLLASEIGSMLLFRLRGCHIAKRLTVCFGVSRAQHARIADRIAYRIAKRVVDGVSQRGRALSLEDHCRQWDERAESSVWHDAELHLLAMIGPDLRLDGSWRVLLKKTGAMSERVSHAARSYILAMEMDTVQALPSQTTVDLFLVLHDFVAEIQDGREWYRSFGMVNGMQWEAQPALMHRLACRLEGAKHLAWFDEQIRTVILEQATFWAINIVPRCVETGRSALAGRAFTALLQMWATLGHADAVGMRDVFYESFVCMQTLLPPSDWGAALNTLGAYDPQRNQALYGLFDPDALRSVLKTYLCDEGSSFIAPSMHFSRWICREVAAYWEELPDGRTPSERWVAFCKRFGLSREMQSVLRDNVLQHYAATLLASSIPIDELLSRIGFNDPRGRHDFEAAVWKIQETLSADVLLEQRRDVFGVTNSLRNRMMQSYGSNLISPRHR</sequence>
<dbReference type="AlphaFoldDB" id="A0A0F5K265"/>
<dbReference type="STRING" id="28092.WM40_06560"/>
<reference evidence="1 2" key="1">
    <citation type="submission" date="2015-03" db="EMBL/GenBank/DDBJ databases">
        <title>Draft Genome Sequence of Burkholderia andropogonis type strain ICMP2807, isolated from Sorghum bicolor.</title>
        <authorList>
            <person name="Lopes-Santos L."/>
            <person name="Castro D.B."/>
            <person name="Ottoboni L.M."/>
            <person name="Park D."/>
            <person name="Weirc B.S."/>
            <person name="Destefano S.A."/>
        </authorList>
    </citation>
    <scope>NUCLEOTIDE SEQUENCE [LARGE SCALE GENOMIC DNA]</scope>
    <source>
        <strain evidence="1 2">ICMP2807</strain>
    </source>
</reference>
<comment type="caution">
    <text evidence="1">The sequence shown here is derived from an EMBL/GenBank/DDBJ whole genome shotgun (WGS) entry which is preliminary data.</text>
</comment>
<dbReference type="PATRIC" id="fig|28092.6.peg.1557"/>